<dbReference type="Gene3D" id="2.102.10.10">
    <property type="entry name" value="Rieske [2Fe-2S] iron-sulphur domain"/>
    <property type="match status" value="1"/>
</dbReference>
<evidence type="ECO:0000256" key="5">
    <source>
        <dbReference type="SAM" id="MobiDB-lite"/>
    </source>
</evidence>
<dbReference type="SUPFAM" id="SSF50022">
    <property type="entry name" value="ISP domain"/>
    <property type="match status" value="1"/>
</dbReference>
<dbReference type="GO" id="GO:0051537">
    <property type="term" value="F:2 iron, 2 sulfur cluster binding"/>
    <property type="evidence" value="ECO:0007669"/>
    <property type="project" value="UniProtKB-KW"/>
</dbReference>
<dbReference type="PROSITE" id="PS51296">
    <property type="entry name" value="RIESKE"/>
    <property type="match status" value="1"/>
</dbReference>
<protein>
    <submittedName>
        <fullName evidence="7">Duf455-domain-containing protein</fullName>
    </submittedName>
</protein>
<dbReference type="CDD" id="cd00657">
    <property type="entry name" value="Ferritin_like"/>
    <property type="match status" value="1"/>
</dbReference>
<dbReference type="InterPro" id="IPR036922">
    <property type="entry name" value="Rieske_2Fe-2S_sf"/>
</dbReference>
<proteinExistence type="predicted"/>
<dbReference type="PANTHER" id="PTHR42782">
    <property type="entry name" value="SI:CH73-314G15.3"/>
    <property type="match status" value="1"/>
</dbReference>
<accession>A0A0F7SHU1</accession>
<keyword evidence="1" id="KW-0001">2Fe-2S</keyword>
<feature type="region of interest" description="Disordered" evidence="5">
    <location>
        <begin position="158"/>
        <end position="177"/>
    </location>
</feature>
<feature type="region of interest" description="Disordered" evidence="5">
    <location>
        <begin position="236"/>
        <end position="261"/>
    </location>
</feature>
<organism evidence="7">
    <name type="scientific">Phaffia rhodozyma</name>
    <name type="common">Yeast</name>
    <name type="synonym">Xanthophyllomyces dendrorhous</name>
    <dbReference type="NCBI Taxonomy" id="264483"/>
    <lineage>
        <taxon>Eukaryota</taxon>
        <taxon>Fungi</taxon>
        <taxon>Dikarya</taxon>
        <taxon>Basidiomycota</taxon>
        <taxon>Agaricomycotina</taxon>
        <taxon>Tremellomycetes</taxon>
        <taxon>Cystofilobasidiales</taxon>
        <taxon>Mrakiaceae</taxon>
        <taxon>Phaffia</taxon>
    </lineage>
</organism>
<feature type="region of interest" description="Disordered" evidence="5">
    <location>
        <begin position="454"/>
        <end position="481"/>
    </location>
</feature>
<reference evidence="7" key="1">
    <citation type="submission" date="2014-08" db="EMBL/GenBank/DDBJ databases">
        <authorList>
            <person name="Sharma Rahul"/>
            <person name="Thines Marco"/>
        </authorList>
    </citation>
    <scope>NUCLEOTIDE SEQUENCE</scope>
</reference>
<feature type="compositionally biased region" description="Basic and acidic residues" evidence="5">
    <location>
        <begin position="455"/>
        <end position="481"/>
    </location>
</feature>
<evidence type="ECO:0000256" key="2">
    <source>
        <dbReference type="ARBA" id="ARBA00022723"/>
    </source>
</evidence>
<dbReference type="SUPFAM" id="SSF47240">
    <property type="entry name" value="Ferritin-like"/>
    <property type="match status" value="1"/>
</dbReference>
<evidence type="ECO:0000259" key="6">
    <source>
        <dbReference type="PROSITE" id="PS51296"/>
    </source>
</evidence>
<evidence type="ECO:0000313" key="7">
    <source>
        <dbReference type="EMBL" id="CDZ96587.1"/>
    </source>
</evidence>
<name>A0A0F7SHU1_PHARH</name>
<keyword evidence="3" id="KW-0408">Iron</keyword>
<dbReference type="Pfam" id="PF04305">
    <property type="entry name" value="DUF455"/>
    <property type="match status" value="1"/>
</dbReference>
<dbReference type="InterPro" id="IPR017941">
    <property type="entry name" value="Rieske_2Fe-2S"/>
</dbReference>
<dbReference type="AlphaFoldDB" id="A0A0F7SHU1"/>
<keyword evidence="2" id="KW-0479">Metal-binding</keyword>
<dbReference type="PANTHER" id="PTHR42782:SF2">
    <property type="entry name" value="3-OXOACYL-[ACYL-CARRIER-PROTEIN] SYNTHASE-LIKE PROTEIN"/>
    <property type="match status" value="1"/>
</dbReference>
<dbReference type="EMBL" id="LN483144">
    <property type="protein sequence ID" value="CDZ96587.1"/>
    <property type="molecule type" value="Genomic_DNA"/>
</dbReference>
<dbReference type="InterPro" id="IPR009078">
    <property type="entry name" value="Ferritin-like_SF"/>
</dbReference>
<keyword evidence="4" id="KW-0411">Iron-sulfur</keyword>
<dbReference type="CDD" id="cd03467">
    <property type="entry name" value="Rieske"/>
    <property type="match status" value="1"/>
</dbReference>
<evidence type="ECO:0000256" key="1">
    <source>
        <dbReference type="ARBA" id="ARBA00022714"/>
    </source>
</evidence>
<dbReference type="GO" id="GO:0046872">
    <property type="term" value="F:metal ion binding"/>
    <property type="evidence" value="ECO:0007669"/>
    <property type="project" value="UniProtKB-KW"/>
</dbReference>
<sequence length="481" mass="53908">MTTFIPVGRLSTFLTHTRYTLLFQRYRPAHPSYKSHKLLLFRLSSLRDAVPEFYSMEATCPHLGADLGEADVEDTVITCPWHQYDFNLKDGSSETGMRLCVYQTKLEKDTLYVESPGGPQESDWELAKVEPVSEAFVEMGSPALQPQTAVELPSIESLSLSPPSTAHTTPEESLSPAHPLPTSILTYALQILQTSNPALKVTRTREALAFIRDPKNDQSRLVGREEAKWSAEVVGNDVPPREEGIGGTVAPGRMGKRGKGGSEKSRGLMLHALANIEQWAIDLAWDVIARFAVTEINGQSLPIEFYLDWAKVAEDEAKHFSLLVSLLNKRGIQYGQYPVHAGLWQSAQETSHSLRARLAIIHMVHEARGLDVNPITIEKFRKAGDLEAVQTLEIIHSDEVTRHKWFTWVCDLQNVDPVQAFRKEVRTNFHGKLKGPFNELDRGLAGMTPDFYEDLEGKGYDSDEERNIPSEDKGEIHPRLS</sequence>
<dbReference type="Pfam" id="PF00355">
    <property type="entry name" value="Rieske"/>
    <property type="match status" value="1"/>
</dbReference>
<dbReference type="InterPro" id="IPR007402">
    <property type="entry name" value="DUF455"/>
</dbReference>
<feature type="domain" description="Rieske" evidence="6">
    <location>
        <begin position="18"/>
        <end position="113"/>
    </location>
</feature>
<evidence type="ECO:0000256" key="3">
    <source>
        <dbReference type="ARBA" id="ARBA00023004"/>
    </source>
</evidence>
<evidence type="ECO:0000256" key="4">
    <source>
        <dbReference type="ARBA" id="ARBA00023014"/>
    </source>
</evidence>